<organism evidence="6">
    <name type="scientific">Ornithinibacillus sp. 4-3</name>
    <dbReference type="NCBI Taxonomy" id="3231488"/>
    <lineage>
        <taxon>Bacteria</taxon>
        <taxon>Bacillati</taxon>
        <taxon>Bacillota</taxon>
        <taxon>Bacilli</taxon>
        <taxon>Bacillales</taxon>
        <taxon>Bacillaceae</taxon>
        <taxon>Ornithinibacillus</taxon>
    </lineage>
</organism>
<evidence type="ECO:0000256" key="3">
    <source>
        <dbReference type="ARBA" id="ARBA00023027"/>
    </source>
</evidence>
<dbReference type="RefSeq" id="WP_368653441.1">
    <property type="nucleotide sequence ID" value="NZ_CP162599.1"/>
</dbReference>
<dbReference type="PANTHER" id="PTHR11085:SF10">
    <property type="entry name" value="NAD-DEPENDENT PROTEIN DEACYLASE SIRTUIN-5, MITOCHONDRIAL-RELATED"/>
    <property type="match status" value="1"/>
</dbReference>
<feature type="active site" description="Proton acceptor" evidence="4">
    <location>
        <position position="116"/>
    </location>
</feature>
<evidence type="ECO:0000256" key="4">
    <source>
        <dbReference type="PROSITE-ProRule" id="PRU00236"/>
    </source>
</evidence>
<dbReference type="InterPro" id="IPR003000">
    <property type="entry name" value="Sirtuin"/>
</dbReference>
<protein>
    <recommendedName>
        <fullName evidence="1">protein acetyllysine N-acetyltransferase</fullName>
        <ecNumber evidence="1">2.3.1.286</ecNumber>
    </recommendedName>
</protein>
<dbReference type="AlphaFoldDB" id="A0AB39HQW2"/>
<sequence>MEQLARDILTAKHVVLFTGAGMSTESGLPDFRSKSRGLWEKFNPDELANVQALEKNTEEFTAFYRYRLSEITKHQAHQGHHILAKWEANGLIQGIITQNVDGFHHDAGSKHVMELHGTFRSFHCHYCKKEKARKAYLAGDTTCDACGSITRPGIVLFGEMLPEDIFAMAEQESLKADLFIVLGSSLSVSPANMFPMLAKQQGAKLVIINREPTDLDMYADYCVHHRNIKEILTETDGYLNK</sequence>
<feature type="binding site" evidence="4">
    <location>
        <position position="127"/>
    </location>
    <ligand>
        <name>Zn(2+)</name>
        <dbReference type="ChEBI" id="CHEBI:29105"/>
    </ligand>
</feature>
<keyword evidence="4" id="KW-0862">Zinc</keyword>
<feature type="binding site" evidence="4">
    <location>
        <position position="146"/>
    </location>
    <ligand>
        <name>Zn(2+)</name>
        <dbReference type="ChEBI" id="CHEBI:29105"/>
    </ligand>
</feature>
<reference evidence="6" key="1">
    <citation type="submission" date="2024-07" db="EMBL/GenBank/DDBJ databases">
        <title>Halotolerant mesophilic bacterium Ornithinibacillus sp. 4-3, sp. nov., isolated from soil.</title>
        <authorList>
            <person name="Sidarenka A.V."/>
            <person name="Guliayeva D.E."/>
            <person name="Leanovich S.I."/>
            <person name="Hileuskaya K.S."/>
            <person name="Akhremchuk A.E."/>
            <person name="Sikolenko M.A."/>
            <person name="Valentovich L.N."/>
        </authorList>
    </citation>
    <scope>NUCLEOTIDE SEQUENCE</scope>
    <source>
        <strain evidence="6">4-3</strain>
    </source>
</reference>
<dbReference type="EC" id="2.3.1.286" evidence="1"/>
<dbReference type="Pfam" id="PF02146">
    <property type="entry name" value="SIR2"/>
    <property type="match status" value="1"/>
</dbReference>
<evidence type="ECO:0000313" key="6">
    <source>
        <dbReference type="EMBL" id="XDK32753.1"/>
    </source>
</evidence>
<dbReference type="GO" id="GO:0070403">
    <property type="term" value="F:NAD+ binding"/>
    <property type="evidence" value="ECO:0007669"/>
    <property type="project" value="InterPro"/>
</dbReference>
<feature type="binding site" evidence="4">
    <location>
        <position position="124"/>
    </location>
    <ligand>
        <name>Zn(2+)</name>
        <dbReference type="ChEBI" id="CHEBI:29105"/>
    </ligand>
</feature>
<feature type="binding site" evidence="4">
    <location>
        <position position="143"/>
    </location>
    <ligand>
        <name>Zn(2+)</name>
        <dbReference type="ChEBI" id="CHEBI:29105"/>
    </ligand>
</feature>
<dbReference type="PANTHER" id="PTHR11085">
    <property type="entry name" value="NAD-DEPENDENT PROTEIN DEACYLASE SIRTUIN-5, MITOCHONDRIAL-RELATED"/>
    <property type="match status" value="1"/>
</dbReference>
<gene>
    <name evidence="6" type="ORF">AB4Y30_17360</name>
</gene>
<evidence type="ECO:0000256" key="2">
    <source>
        <dbReference type="ARBA" id="ARBA00022679"/>
    </source>
</evidence>
<keyword evidence="2" id="KW-0808">Transferase</keyword>
<dbReference type="InterPro" id="IPR026591">
    <property type="entry name" value="Sirtuin_cat_small_dom_sf"/>
</dbReference>
<keyword evidence="4" id="KW-0479">Metal-binding</keyword>
<dbReference type="InterPro" id="IPR050134">
    <property type="entry name" value="NAD-dep_sirtuin_deacylases"/>
</dbReference>
<name>A0AB39HQW2_9BACI</name>
<feature type="domain" description="Deacetylase sirtuin-type" evidence="5">
    <location>
        <begin position="1"/>
        <end position="241"/>
    </location>
</feature>
<evidence type="ECO:0000259" key="5">
    <source>
        <dbReference type="PROSITE" id="PS50305"/>
    </source>
</evidence>
<keyword evidence="3" id="KW-0520">NAD</keyword>
<dbReference type="InterPro" id="IPR029035">
    <property type="entry name" value="DHS-like_NAD/FAD-binding_dom"/>
</dbReference>
<accession>A0AB39HQW2</accession>
<dbReference type="GO" id="GO:0017136">
    <property type="term" value="F:histone deacetylase activity, NAD-dependent"/>
    <property type="evidence" value="ECO:0007669"/>
    <property type="project" value="TreeGrafter"/>
</dbReference>
<proteinExistence type="predicted"/>
<dbReference type="InterPro" id="IPR026590">
    <property type="entry name" value="Ssirtuin_cat_dom"/>
</dbReference>
<dbReference type="Gene3D" id="3.30.1600.10">
    <property type="entry name" value="SIR2/SIRT2 'Small Domain"/>
    <property type="match status" value="1"/>
</dbReference>
<evidence type="ECO:0000256" key="1">
    <source>
        <dbReference type="ARBA" id="ARBA00012928"/>
    </source>
</evidence>
<dbReference type="SUPFAM" id="SSF52467">
    <property type="entry name" value="DHS-like NAD/FAD-binding domain"/>
    <property type="match status" value="1"/>
</dbReference>
<dbReference type="Gene3D" id="3.40.50.1220">
    <property type="entry name" value="TPP-binding domain"/>
    <property type="match status" value="1"/>
</dbReference>
<dbReference type="EMBL" id="CP162599">
    <property type="protein sequence ID" value="XDK32753.1"/>
    <property type="molecule type" value="Genomic_DNA"/>
</dbReference>
<dbReference type="GO" id="GO:0046872">
    <property type="term" value="F:metal ion binding"/>
    <property type="evidence" value="ECO:0007669"/>
    <property type="project" value="UniProtKB-KW"/>
</dbReference>
<dbReference type="PROSITE" id="PS50305">
    <property type="entry name" value="SIRTUIN"/>
    <property type="match status" value="1"/>
</dbReference>
<dbReference type="NCBIfam" id="NF001753">
    <property type="entry name" value="PRK00481.1-3"/>
    <property type="match status" value="1"/>
</dbReference>